<reference evidence="4" key="1">
    <citation type="submission" date="2012-04" db="EMBL/GenBank/DDBJ databases">
        <title>Characterization of mineral phosphate solubilization trait from soil metagenome.</title>
        <authorList>
            <person name="Chhabra S."/>
            <person name="Brazil D."/>
            <person name="Morrissey J."/>
            <person name="Burke J."/>
            <person name="O'Gara F."/>
            <person name="Dowling D."/>
        </authorList>
    </citation>
    <scope>NUCLEOTIDE SEQUENCE</scope>
</reference>
<proteinExistence type="predicted"/>
<dbReference type="PANTHER" id="PTHR44858">
    <property type="entry name" value="TETRATRICOPEPTIDE REPEAT PROTEIN 6"/>
    <property type="match status" value="1"/>
</dbReference>
<evidence type="ECO:0000256" key="3">
    <source>
        <dbReference type="PROSITE-ProRule" id="PRU00339"/>
    </source>
</evidence>
<evidence type="ECO:0000313" key="4">
    <source>
        <dbReference type="EMBL" id="AFK79141.1"/>
    </source>
</evidence>
<evidence type="ECO:0000256" key="1">
    <source>
        <dbReference type="ARBA" id="ARBA00022737"/>
    </source>
</evidence>
<feature type="repeat" description="TPR" evidence="3">
    <location>
        <begin position="97"/>
        <end position="130"/>
    </location>
</feature>
<dbReference type="InterPro" id="IPR019734">
    <property type="entry name" value="TPR_rpt"/>
</dbReference>
<dbReference type="AlphaFoldDB" id="I3VID5"/>
<sequence length="389" mass="43483">MSRLLTRYAIAVGSMPAANEAVNLTPKDPEVYRVRARLSSQLHQPASAKLDLERAVSLRPKDDYLWLELGNVRDDLDDTSGAQVALDQAVKWAPYYAHTRWQRANLKLRMGQYDEAFDEFRSAAASNPTFYPNLIDLAWGLSRGDVSATEQMVQIVDDSQRLQFARFLVRKGKGRESLDQLSLIKGPVSEDSSRDILRQLYTTKCFREAFELWNVGKNSSQLPPILIDGGFEGDITFDATGFGWLISSDQQKVSLSQDAAERDTGNRSLHVRFEGESSPGSQLMTQTLVVNREQRYRLSFAVKTNALVSGGLPVVAISDVDGKHVIAKSEHFPETTSGWQQMSFEFRSLPDSDAVVLSLQRNGCPSNPCPIFGSIWLDSFSIQEIKTDH</sequence>
<accession>I3VID5</accession>
<evidence type="ECO:0000256" key="2">
    <source>
        <dbReference type="ARBA" id="ARBA00022803"/>
    </source>
</evidence>
<dbReference type="SUPFAM" id="SSF49785">
    <property type="entry name" value="Galactose-binding domain-like"/>
    <property type="match status" value="1"/>
</dbReference>
<dbReference type="InterPro" id="IPR011990">
    <property type="entry name" value="TPR-like_helical_dom_sf"/>
</dbReference>
<keyword evidence="1" id="KW-0677">Repeat</keyword>
<dbReference type="InterPro" id="IPR050498">
    <property type="entry name" value="Ycf3"/>
</dbReference>
<dbReference type="InterPro" id="IPR008979">
    <property type="entry name" value="Galactose-bd-like_sf"/>
</dbReference>
<dbReference type="SUPFAM" id="SSF48452">
    <property type="entry name" value="TPR-like"/>
    <property type="match status" value="1"/>
</dbReference>
<protein>
    <submittedName>
        <fullName evidence="4">Uncharacterized protein</fullName>
    </submittedName>
</protein>
<dbReference type="Gene3D" id="2.60.120.260">
    <property type="entry name" value="Galactose-binding domain-like"/>
    <property type="match status" value="1"/>
</dbReference>
<dbReference type="PROSITE" id="PS50005">
    <property type="entry name" value="TPR"/>
    <property type="match status" value="1"/>
</dbReference>
<dbReference type="Gene3D" id="1.25.40.10">
    <property type="entry name" value="Tetratricopeptide repeat domain"/>
    <property type="match status" value="1"/>
</dbReference>
<keyword evidence="2 3" id="KW-0802">TPR repeat</keyword>
<dbReference type="EMBL" id="JQ970523">
    <property type="protein sequence ID" value="AFK79141.1"/>
    <property type="molecule type" value="Genomic_DNA"/>
</dbReference>
<name>I3VID5_9BACT</name>
<dbReference type="SMART" id="SM00028">
    <property type="entry name" value="TPR"/>
    <property type="match status" value="2"/>
</dbReference>
<organism evidence="4">
    <name type="scientific">uncultured bacterium F39-01</name>
    <dbReference type="NCBI Taxonomy" id="1191434"/>
    <lineage>
        <taxon>Bacteria</taxon>
        <taxon>environmental samples</taxon>
    </lineage>
</organism>
<dbReference type="PANTHER" id="PTHR44858:SF1">
    <property type="entry name" value="UDP-N-ACETYLGLUCOSAMINE--PEPTIDE N-ACETYLGLUCOSAMINYLTRANSFERASE SPINDLY-RELATED"/>
    <property type="match status" value="1"/>
</dbReference>